<protein>
    <submittedName>
        <fullName evidence="1">Wsv137-like protein</fullName>
    </submittedName>
</protein>
<reference evidence="1" key="1">
    <citation type="submission" date="2022-10" db="EMBL/GenBank/DDBJ databases">
        <title>Genome sequences of endogenous nimaviruses in decapod crustaceans.</title>
        <authorList>
            <person name="Kawato S."/>
            <person name="Nozaki R."/>
            <person name="Kondo H."/>
            <person name="Hirono I."/>
        </authorList>
    </citation>
    <scope>NUCLEOTIDE SEQUENCE</scope>
    <source>
        <strain evidence="1">Fukuoka2019</strain>
    </source>
</reference>
<proteinExistence type="predicted"/>
<organism evidence="1">
    <name type="scientific">Sicyonia whispovirus</name>
    <dbReference type="NCBI Taxonomy" id="2984283"/>
    <lineage>
        <taxon>Viruses</taxon>
        <taxon>Viruses incertae sedis</taxon>
        <taxon>Naldaviricetes</taxon>
        <taxon>Nimaviridae</taxon>
        <taxon>Whispovirus</taxon>
    </lineage>
</organism>
<name>A0A9C7EZ59_9VIRU</name>
<evidence type="ECO:0000313" key="1">
    <source>
        <dbReference type="EMBL" id="BDT63142.1"/>
    </source>
</evidence>
<dbReference type="EMBL" id="LC738881">
    <property type="protein sequence ID" value="BDT63142.1"/>
    <property type="molecule type" value="Genomic_DNA"/>
</dbReference>
<sequence length="316" mass="34184">MAPRTEILLADPSPLSTGGPLELESLARLFQADLAELSDEVAGPGNLLGTLPDSITVRLVGRASSMILAAIYLVREDDDSEERAPAAVRNTVVNLANVVCRVLSLANRPGCPDEEVCREAALLPPPAPSSSCVEGASPKICGNLAYIDLWVASAAREAAFQRVLRQEESASSMALSPPLPTEGPSCQTISGRPVAEFLYDDEALSRLRTIFGRAFSVDDASPAHTSVRCVSPDHDDHNPSMRLTLLSRFWRKSKKISKMVSDSEGEELDRLAAEEGKQHHHLPDGTVVILYVCAGRCFTSKCKYNLLLTNSQVKYL</sequence>
<accession>A0A9C7EZ59</accession>